<feature type="transmembrane region" description="Helical" evidence="6">
    <location>
        <begin position="49"/>
        <end position="71"/>
    </location>
</feature>
<keyword evidence="8" id="KW-1185">Reference proteome</keyword>
<feature type="transmembrane region" description="Helical" evidence="6">
    <location>
        <begin position="166"/>
        <end position="187"/>
    </location>
</feature>
<dbReference type="PANTHER" id="PTHR30250:SF26">
    <property type="entry name" value="PSMA PROTEIN"/>
    <property type="match status" value="1"/>
</dbReference>
<feature type="transmembrane region" description="Helical" evidence="6">
    <location>
        <begin position="461"/>
        <end position="482"/>
    </location>
</feature>
<feature type="transmembrane region" description="Helical" evidence="6">
    <location>
        <begin position="340"/>
        <end position="365"/>
    </location>
</feature>
<dbReference type="Proteomes" id="UP001165679">
    <property type="component" value="Unassembled WGS sequence"/>
</dbReference>
<evidence type="ECO:0000256" key="5">
    <source>
        <dbReference type="ARBA" id="ARBA00023136"/>
    </source>
</evidence>
<keyword evidence="5 6" id="KW-0472">Membrane</keyword>
<evidence type="ECO:0000313" key="8">
    <source>
        <dbReference type="Proteomes" id="UP001165679"/>
    </source>
</evidence>
<evidence type="ECO:0000256" key="6">
    <source>
        <dbReference type="SAM" id="Phobius"/>
    </source>
</evidence>
<gene>
    <name evidence="7" type="ORF">OL599_12925</name>
</gene>
<evidence type="ECO:0000256" key="1">
    <source>
        <dbReference type="ARBA" id="ARBA00004651"/>
    </source>
</evidence>
<feature type="transmembrane region" description="Helical" evidence="6">
    <location>
        <begin position="386"/>
        <end position="407"/>
    </location>
</feature>
<feature type="transmembrane region" description="Helical" evidence="6">
    <location>
        <begin position="193"/>
        <end position="215"/>
    </location>
</feature>
<dbReference type="EMBL" id="JAPDNT010000009">
    <property type="protein sequence ID" value="MCW3475480.1"/>
    <property type="molecule type" value="Genomic_DNA"/>
</dbReference>
<feature type="transmembrane region" description="Helical" evidence="6">
    <location>
        <begin position="92"/>
        <end position="117"/>
    </location>
</feature>
<organism evidence="7 8">
    <name type="scientific">Limobrevibacterium gyesilva</name>
    <dbReference type="NCBI Taxonomy" id="2991712"/>
    <lineage>
        <taxon>Bacteria</taxon>
        <taxon>Pseudomonadati</taxon>
        <taxon>Pseudomonadota</taxon>
        <taxon>Alphaproteobacteria</taxon>
        <taxon>Acetobacterales</taxon>
        <taxon>Acetobacteraceae</taxon>
        <taxon>Limobrevibacterium</taxon>
    </lineage>
</organism>
<feature type="transmembrane region" description="Helical" evidence="6">
    <location>
        <begin position="21"/>
        <end position="43"/>
    </location>
</feature>
<dbReference type="AlphaFoldDB" id="A0AA41YS26"/>
<keyword evidence="4 6" id="KW-1133">Transmembrane helix</keyword>
<proteinExistence type="predicted"/>
<accession>A0AA41YS26</accession>
<feature type="transmembrane region" description="Helical" evidence="6">
    <location>
        <begin position="137"/>
        <end position="159"/>
    </location>
</feature>
<feature type="transmembrane region" description="Helical" evidence="6">
    <location>
        <begin position="311"/>
        <end position="334"/>
    </location>
</feature>
<dbReference type="Pfam" id="PF13440">
    <property type="entry name" value="Polysacc_synt_3"/>
    <property type="match status" value="1"/>
</dbReference>
<keyword evidence="3 6" id="KW-0812">Transmembrane</keyword>
<evidence type="ECO:0000256" key="2">
    <source>
        <dbReference type="ARBA" id="ARBA00022475"/>
    </source>
</evidence>
<dbReference type="PANTHER" id="PTHR30250">
    <property type="entry name" value="PST FAMILY PREDICTED COLANIC ACID TRANSPORTER"/>
    <property type="match status" value="1"/>
</dbReference>
<feature type="transmembrane region" description="Helical" evidence="6">
    <location>
        <begin position="235"/>
        <end position="255"/>
    </location>
</feature>
<name>A0AA41YS26_9PROT</name>
<protein>
    <submittedName>
        <fullName evidence="7">Polysaccharide biosynthesis C-terminal domain-containing protein</fullName>
    </submittedName>
</protein>
<comment type="subcellular location">
    <subcellularLocation>
        <location evidence="1">Cell membrane</location>
        <topology evidence="1">Multi-pass membrane protein</topology>
    </subcellularLocation>
</comment>
<comment type="caution">
    <text evidence="7">The sequence shown here is derived from an EMBL/GenBank/DDBJ whole genome shotgun (WGS) entry which is preliminary data.</text>
</comment>
<reference evidence="7" key="2">
    <citation type="submission" date="2022-10" db="EMBL/GenBank/DDBJ databases">
        <authorList>
            <person name="Trinh H.N."/>
        </authorList>
    </citation>
    <scope>NUCLEOTIDE SEQUENCE</scope>
    <source>
        <strain evidence="7">RN2-1</strain>
    </source>
</reference>
<reference evidence="7" key="1">
    <citation type="submission" date="2022-09" db="EMBL/GenBank/DDBJ databases">
        <title>Rhodovastum sp. nov. RN2-1 isolated from soil in Seongnam, South Korea.</title>
        <authorList>
            <person name="Le N.T."/>
        </authorList>
    </citation>
    <scope>NUCLEOTIDE SEQUENCE</scope>
    <source>
        <strain evidence="7">RN2-1</strain>
    </source>
</reference>
<dbReference type="GO" id="GO:0005886">
    <property type="term" value="C:plasma membrane"/>
    <property type="evidence" value="ECO:0007669"/>
    <property type="project" value="UniProtKB-SubCell"/>
</dbReference>
<dbReference type="RefSeq" id="WP_264714196.1">
    <property type="nucleotide sequence ID" value="NZ_JAPDNT010000009.1"/>
</dbReference>
<evidence type="ECO:0000256" key="4">
    <source>
        <dbReference type="ARBA" id="ARBA00022989"/>
    </source>
</evidence>
<evidence type="ECO:0000256" key="3">
    <source>
        <dbReference type="ARBA" id="ARBA00022692"/>
    </source>
</evidence>
<sequence length="506" mass="53255">MPGDEGRLQRLTAPRTVAIGATWNVLGRALPLLVAVAATPFLIDGLGVTRWGIFTLALSLVGLFGIFDFGFGRAITRLIADRLATGDEAQAACSVVTGIAVLTLLGLLGGGVMAALAHLYVTDLLDLSPALRQEVLIALYVLCASAPLVILNAALWGVLSAFQRFGAANLVITPITALYYLGPLAILPFFDSLIAVMAVLVVCRAVMTVLCWRLCLQAMPSLRQGRIAFAAIRPLLRFGGWITVSNIAFPAALYMDRFVIASSLSAAAAAYYATPFDLILRFSVIPVAVMQTAFPAMTTSYRQAPEAAARLLRISTVAIAACVFPAALLLTAFAEPVLRLWLGAGFALQAAPVLRILGLGVLFMCADMVPQGLLDGIGRPDLNAKLTVAATALYIPALLGLIALLGIEGAALAWTLRVIATYASRLALCARSLPPVAGEVRRLFPPLAVALSPVAVQGSPASPFLIAAVTAACGTLFAACLWTRSLTAAERATLRTRLAHGLRKER</sequence>
<keyword evidence="2" id="KW-1003">Cell membrane</keyword>
<dbReference type="InterPro" id="IPR050833">
    <property type="entry name" value="Poly_Biosynth_Transport"/>
</dbReference>
<evidence type="ECO:0000313" key="7">
    <source>
        <dbReference type="EMBL" id="MCW3475480.1"/>
    </source>
</evidence>
<feature type="transmembrane region" description="Helical" evidence="6">
    <location>
        <begin position="278"/>
        <end position="299"/>
    </location>
</feature>